<evidence type="ECO:0000313" key="1">
    <source>
        <dbReference type="EMBL" id="ARF10804.1"/>
    </source>
</evidence>
<organism evidence="1">
    <name type="scientific">Hokovirus HKV1</name>
    <dbReference type="NCBI Taxonomy" id="1977638"/>
    <lineage>
        <taxon>Viruses</taxon>
        <taxon>Varidnaviria</taxon>
        <taxon>Bamfordvirae</taxon>
        <taxon>Nucleocytoviricota</taxon>
        <taxon>Megaviricetes</taxon>
        <taxon>Imitervirales</taxon>
        <taxon>Mimiviridae</taxon>
        <taxon>Klosneuvirinae</taxon>
        <taxon>Hokovirus</taxon>
    </lineage>
</organism>
<proteinExistence type="predicted"/>
<accession>A0A1V0SGN3</accession>
<reference evidence="1" key="1">
    <citation type="journal article" date="2017" name="Science">
        <title>Giant viruses with an expanded complement of translation system components.</title>
        <authorList>
            <person name="Schulz F."/>
            <person name="Yutin N."/>
            <person name="Ivanova N.N."/>
            <person name="Ortega D.R."/>
            <person name="Lee T.K."/>
            <person name="Vierheilig J."/>
            <person name="Daims H."/>
            <person name="Horn M."/>
            <person name="Wagner M."/>
            <person name="Jensen G.J."/>
            <person name="Kyrpides N.C."/>
            <person name="Koonin E.V."/>
            <person name="Woyke T."/>
        </authorList>
    </citation>
    <scope>NUCLEOTIDE SEQUENCE</scope>
    <source>
        <strain evidence="1">HKV1</strain>
    </source>
</reference>
<sequence length="56" mass="6560">MIFFYLLLFVFGLLFGYFISNYMNPIKGPNSNIIRNKIFNVNGKCYKMIPQVNICS</sequence>
<protein>
    <submittedName>
        <fullName evidence="1">Uncharacterized protein</fullName>
    </submittedName>
</protein>
<gene>
    <name evidence="1" type="ORF">Hokovirus_3_77</name>
</gene>
<dbReference type="EMBL" id="KY684105">
    <property type="protein sequence ID" value="ARF10804.1"/>
    <property type="molecule type" value="Genomic_DNA"/>
</dbReference>
<name>A0A1V0SGN3_9VIRU</name>